<dbReference type="Proteomes" id="UP000503144">
    <property type="component" value="Chromosome"/>
</dbReference>
<dbReference type="RefSeq" id="WP_168807849.1">
    <property type="nucleotide sequence ID" value="NZ_CP051204.2"/>
</dbReference>
<dbReference type="SUPFAM" id="SSF75005">
    <property type="entry name" value="Arabinanase/levansucrase/invertase"/>
    <property type="match status" value="1"/>
</dbReference>
<evidence type="ECO:0000313" key="1">
    <source>
        <dbReference type="EMBL" id="QJB34108.1"/>
    </source>
</evidence>
<sequence>MNTISSALRTAVLSGCCVILSILTGCKKEGLKGEVGDVFKYTEFQIMPGVTLGSVYYTNKFNAFTDLAYFKGRWMVVFREGTQHEGGMPGRIKVLTSADAQNWKVEQTFALDSVDLRDPKLVIDSVNNTLSVTFFGIDLRPRSAIRIRNYYVEYSNPSTDIAEIVEEWPNKENYYLWRWTSESNENYCVGYRISRYEDTTTNLILLAGNHRFGNRKIINHLNLRGQPTETTLRFGENKRMVMVVRSDEGAFHIGTAEKPYTNFVWLPNNEFTRLASPNFLFYKSYLLITGRDLRDNKFRFFAYNQVSGKIEKEIEFPGGYEVGYGGMSFNPANKSEMWVSYYSIEHGGRKSNIYLAKINLPEVLK</sequence>
<accession>A0AAE6ZLF4</accession>
<dbReference type="EMBL" id="CP051205">
    <property type="protein sequence ID" value="QJB34108.1"/>
    <property type="molecule type" value="Genomic_DNA"/>
</dbReference>
<reference evidence="1 4" key="2">
    <citation type="submission" date="2020-09" db="EMBL/GenBank/DDBJ databases">
        <authorList>
            <person name="Kittiwongwattana C."/>
        </authorList>
    </citation>
    <scope>NUCLEOTIDE SEQUENCE</scope>
    <source>
        <strain evidence="2 4">1303</strain>
        <strain evidence="1">1310</strain>
    </source>
</reference>
<proteinExistence type="predicted"/>
<dbReference type="EMBL" id="CP051204">
    <property type="protein sequence ID" value="QJB40627.1"/>
    <property type="molecule type" value="Genomic_DNA"/>
</dbReference>
<name>A0AAE6ZLF4_9BACT</name>
<evidence type="ECO:0000313" key="2">
    <source>
        <dbReference type="EMBL" id="QJB40627.1"/>
    </source>
</evidence>
<dbReference type="InterPro" id="IPR023296">
    <property type="entry name" value="Glyco_hydro_beta-prop_sf"/>
</dbReference>
<gene>
    <name evidence="2" type="ORF">HF324_23440</name>
    <name evidence="1" type="ORF">HF329_23590</name>
</gene>
<evidence type="ECO:0000313" key="4">
    <source>
        <dbReference type="Proteomes" id="UP000503144"/>
    </source>
</evidence>
<reference evidence="3" key="1">
    <citation type="submission" date="2020-04" db="EMBL/GenBank/DDBJ databases">
        <authorList>
            <person name="Kittiwongwattana C."/>
        </authorList>
    </citation>
    <scope>NUCLEOTIDE SEQUENCE [LARGE SCALE GENOMIC DNA]</scope>
    <source>
        <strain evidence="3">1310</strain>
    </source>
</reference>
<keyword evidence="4" id="KW-1185">Reference proteome</keyword>
<dbReference type="Proteomes" id="UP000502421">
    <property type="component" value="Chromosome"/>
</dbReference>
<dbReference type="KEGG" id="coy:HF329_23590"/>
<organism evidence="1 3">
    <name type="scientific">Chitinophaga oryzae</name>
    <dbReference type="NCBI Taxonomy" id="2725414"/>
    <lineage>
        <taxon>Bacteria</taxon>
        <taxon>Pseudomonadati</taxon>
        <taxon>Bacteroidota</taxon>
        <taxon>Chitinophagia</taxon>
        <taxon>Chitinophagales</taxon>
        <taxon>Chitinophagaceae</taxon>
        <taxon>Chitinophaga</taxon>
    </lineage>
</organism>
<evidence type="ECO:0000313" key="3">
    <source>
        <dbReference type="Proteomes" id="UP000502421"/>
    </source>
</evidence>
<dbReference type="AlphaFoldDB" id="A0AAE6ZLF4"/>
<protein>
    <submittedName>
        <fullName evidence="1">Uncharacterized protein</fullName>
    </submittedName>
</protein>